<dbReference type="EMBL" id="QYYH01000095">
    <property type="protein sequence ID" value="RJY10726.1"/>
    <property type="molecule type" value="Genomic_DNA"/>
</dbReference>
<dbReference type="InterPro" id="IPR024203">
    <property type="entry name" value="Deoxy-glucuronate_isom_IolB"/>
</dbReference>
<gene>
    <name evidence="2" type="primary">iolB</name>
    <name evidence="2" type="ORF">D5R81_14015</name>
</gene>
<evidence type="ECO:0000256" key="1">
    <source>
        <dbReference type="ARBA" id="ARBA00023235"/>
    </source>
</evidence>
<organism evidence="2 3">
    <name type="scientific">Parashewanella spongiae</name>
    <dbReference type="NCBI Taxonomy" id="342950"/>
    <lineage>
        <taxon>Bacteria</taxon>
        <taxon>Pseudomonadati</taxon>
        <taxon>Pseudomonadota</taxon>
        <taxon>Gammaproteobacteria</taxon>
        <taxon>Alteromonadales</taxon>
        <taxon>Shewanellaceae</taxon>
        <taxon>Parashewanella</taxon>
    </lineage>
</organism>
<dbReference type="Proteomes" id="UP000273022">
    <property type="component" value="Unassembled WGS sequence"/>
</dbReference>
<dbReference type="EC" id="5.3.1.30" evidence="2"/>
<dbReference type="AlphaFoldDB" id="A0A3A6TRZ5"/>
<dbReference type="GO" id="GO:0102482">
    <property type="term" value="F:5-deoxy-D-glucuronate isomerase activity"/>
    <property type="evidence" value="ECO:0007669"/>
    <property type="project" value="UniProtKB-EC"/>
</dbReference>
<dbReference type="PIRSF" id="PIRSF036628">
    <property type="entry name" value="IolB"/>
    <property type="match status" value="1"/>
</dbReference>
<dbReference type="GO" id="GO:0019310">
    <property type="term" value="P:inositol catabolic process"/>
    <property type="evidence" value="ECO:0007669"/>
    <property type="project" value="InterPro"/>
</dbReference>
<dbReference type="PANTHER" id="PTHR39193:SF1">
    <property type="entry name" value="5-DEOXY-GLUCURONATE ISOMERASE"/>
    <property type="match status" value="1"/>
</dbReference>
<dbReference type="RefSeq" id="WP_121854262.1">
    <property type="nucleotide sequence ID" value="NZ_CP037952.1"/>
</dbReference>
<proteinExistence type="predicted"/>
<dbReference type="InterPro" id="IPR021120">
    <property type="entry name" value="KduI/IolB_isomerase"/>
</dbReference>
<accession>A0A3A6TRZ5</accession>
<evidence type="ECO:0000313" key="2">
    <source>
        <dbReference type="EMBL" id="RJY10726.1"/>
    </source>
</evidence>
<name>A0A3A6TRZ5_9GAMM</name>
<reference evidence="2 3" key="1">
    <citation type="submission" date="2018-09" db="EMBL/GenBank/DDBJ databases">
        <title>Phylogeny of the Shewanellaceae, and recommendation for two new genera, Pseudoshewanella and Parashewanella.</title>
        <authorList>
            <person name="Wang G."/>
        </authorList>
    </citation>
    <scope>NUCLEOTIDE SEQUENCE [LARGE SCALE GENOMIC DNA]</scope>
    <source>
        <strain evidence="2 3">KCTC 22492</strain>
    </source>
</reference>
<comment type="caution">
    <text evidence="2">The sequence shown here is derived from an EMBL/GenBank/DDBJ whole genome shotgun (WGS) entry which is preliminary data.</text>
</comment>
<sequence length="269" mass="30346">MSYLLSKAKSDNVDGHIQNITPESANWDYVGFEVVELTDGQKLTQESNELELCVVIVGGKANAKSGEQQWSDIGDRKGPFERTPPYAIFVGRNQAFEIEAIGNLELAICKAPAKTDRPARLITPAQLSYISRGHGTNERLVCNIVFGEDDADSLLVVEVITPDGNWSSYPPHKHDTDNGETESQLEETYYHRINPSQGFAFQRVYTDDRSIDETMSVEDKDVVMVPKGYHPVGAPHGYELYYLNVMAGPDRRWVFNNDPDHDWIMEYKK</sequence>
<dbReference type="Gene3D" id="2.60.120.10">
    <property type="entry name" value="Jelly Rolls"/>
    <property type="match status" value="2"/>
</dbReference>
<evidence type="ECO:0000313" key="3">
    <source>
        <dbReference type="Proteomes" id="UP000273022"/>
    </source>
</evidence>
<protein>
    <submittedName>
        <fullName evidence="2">5-deoxy-glucuronate isomerase</fullName>
        <ecNumber evidence="2">5.3.1.30</ecNumber>
    </submittedName>
</protein>
<dbReference type="SUPFAM" id="SSF51182">
    <property type="entry name" value="RmlC-like cupins"/>
    <property type="match status" value="1"/>
</dbReference>
<dbReference type="InterPro" id="IPR014710">
    <property type="entry name" value="RmlC-like_jellyroll"/>
</dbReference>
<dbReference type="OrthoDB" id="6121073at2"/>
<dbReference type="PANTHER" id="PTHR39193">
    <property type="entry name" value="5-DEOXY-GLUCURONATE ISOMERASE"/>
    <property type="match status" value="1"/>
</dbReference>
<dbReference type="InterPro" id="IPR011051">
    <property type="entry name" value="RmlC_Cupin_sf"/>
</dbReference>
<dbReference type="GO" id="GO:0008880">
    <property type="term" value="F:glucuronate isomerase activity"/>
    <property type="evidence" value="ECO:0007669"/>
    <property type="project" value="InterPro"/>
</dbReference>
<keyword evidence="3" id="KW-1185">Reference proteome</keyword>
<dbReference type="NCBIfam" id="TIGR04378">
    <property type="entry name" value="myo_inos_iolB"/>
    <property type="match status" value="1"/>
</dbReference>
<dbReference type="Pfam" id="PF04962">
    <property type="entry name" value="KduI"/>
    <property type="match status" value="1"/>
</dbReference>
<keyword evidence="1 2" id="KW-0413">Isomerase</keyword>